<dbReference type="SUPFAM" id="SSF81593">
    <property type="entry name" value="Nucleotidyltransferase substrate binding subunit/domain"/>
    <property type="match status" value="1"/>
</dbReference>
<protein>
    <submittedName>
        <fullName evidence="1">Uncharacterized protein</fullName>
    </submittedName>
</protein>
<name>A0A1H0LZ34_9CLOT</name>
<evidence type="ECO:0000313" key="1">
    <source>
        <dbReference type="EMBL" id="SDO73180.1"/>
    </source>
</evidence>
<dbReference type="EMBL" id="FNJM01000001">
    <property type="protein sequence ID" value="SDO73180.1"/>
    <property type="molecule type" value="Genomic_DNA"/>
</dbReference>
<dbReference type="Gene3D" id="1.20.120.330">
    <property type="entry name" value="Nucleotidyltransferases domain 2"/>
    <property type="match status" value="1"/>
</dbReference>
<sequence length="145" mass="17026">MNRLNIERLKFISNNLKEIIGDLDEIVTIYDNQNLIIQKHLEQSFRTGFLQYKELLGSYMSQCLKTISISVSKLTYVDSIELCIKEGFLPKEEIILYKTLSKFRNDTSHVYKKLPFKILLQFYIENREFLIGVGGNIDKVIKKIQ</sequence>
<organism evidence="1 2">
    <name type="scientific">Clostridium gasigenes</name>
    <dbReference type="NCBI Taxonomy" id="94869"/>
    <lineage>
        <taxon>Bacteria</taxon>
        <taxon>Bacillati</taxon>
        <taxon>Bacillota</taxon>
        <taxon>Clostridia</taxon>
        <taxon>Eubacteriales</taxon>
        <taxon>Clostridiaceae</taxon>
        <taxon>Clostridium</taxon>
    </lineage>
</organism>
<dbReference type="OrthoDB" id="1906329at2"/>
<keyword evidence="2" id="KW-1185">Reference proteome</keyword>
<dbReference type="RefSeq" id="WP_089965011.1">
    <property type="nucleotide sequence ID" value="NZ_FNJM01000001.1"/>
</dbReference>
<proteinExistence type="predicted"/>
<dbReference type="STRING" id="94869.SAMN04488529_101246"/>
<accession>A0A1H0LZ34</accession>
<gene>
    <name evidence="1" type="ORF">SAMN04488529_101246</name>
</gene>
<reference evidence="1 2" key="1">
    <citation type="submission" date="2016-10" db="EMBL/GenBank/DDBJ databases">
        <authorList>
            <person name="de Groot N.N."/>
        </authorList>
    </citation>
    <scope>NUCLEOTIDE SEQUENCE [LARGE SCALE GENOMIC DNA]</scope>
    <source>
        <strain evidence="1 2">DSM 12272</strain>
    </source>
</reference>
<dbReference type="Proteomes" id="UP000198597">
    <property type="component" value="Unassembled WGS sequence"/>
</dbReference>
<evidence type="ECO:0000313" key="2">
    <source>
        <dbReference type="Proteomes" id="UP000198597"/>
    </source>
</evidence>
<dbReference type="AlphaFoldDB" id="A0A1H0LZ34"/>